<evidence type="ECO:0000313" key="3">
    <source>
        <dbReference type="Proteomes" id="UP001403385"/>
    </source>
</evidence>
<gene>
    <name evidence="2" type="ORF">AAG747_24675</name>
</gene>
<sequence>MNHNFPKVLLVCGFNQNTANGITISNLFQKWPSEKIAVLEYSSNIQDIAVSNIEKYYCLGSRETTLVWPFRHFQKVRQSCHFNKYIKDKVQHEEVKNDIIRTQSSIKRLLFKLKLNFLYITGLIYKTRKYTISDVLDTWIQNFNPDIIYGTTEDLEKMNFLLILKNRYQKKLAIHTFDDWVHSGHRYHFLQRYWNKKMITTFKKTLDKSDIRLTISDKMSNEYSQKYNLSFHAFHNPVDTNFWNADNFLKNSQKESIFTFIYAGKVNRDTIQPLQQFIRAIESLKNEGLNIAFSIYSPYDIKVIYEYLGQNAKKYFKGTVEYEMLPVIFKRSHALLLPLAFNKDTINYIRLSMLTKATEYMISGTPIFLYTPDNVAVSEYLTSHKAAYKHENSLSLSTSIKKFINDYTNAMKFASNAKKRAEQFHSIERVTANLQKVLNLNR</sequence>
<dbReference type="AlphaFoldDB" id="A0AAW9S7H0"/>
<dbReference type="PANTHER" id="PTHR46401:SF2">
    <property type="entry name" value="GLYCOSYLTRANSFERASE WBBK-RELATED"/>
    <property type="match status" value="1"/>
</dbReference>
<dbReference type="GO" id="GO:0009103">
    <property type="term" value="P:lipopolysaccharide biosynthetic process"/>
    <property type="evidence" value="ECO:0007669"/>
    <property type="project" value="TreeGrafter"/>
</dbReference>
<evidence type="ECO:0000313" key="2">
    <source>
        <dbReference type="EMBL" id="MEN7551140.1"/>
    </source>
</evidence>
<comment type="caution">
    <text evidence="2">The sequence shown here is derived from an EMBL/GenBank/DDBJ whole genome shotgun (WGS) entry which is preliminary data.</text>
</comment>
<evidence type="ECO:0000256" key="1">
    <source>
        <dbReference type="ARBA" id="ARBA00022679"/>
    </source>
</evidence>
<keyword evidence="1" id="KW-0808">Transferase</keyword>
<dbReference type="Gene3D" id="3.40.50.2000">
    <property type="entry name" value="Glycogen Phosphorylase B"/>
    <property type="match status" value="2"/>
</dbReference>
<dbReference type="SUPFAM" id="SSF53756">
    <property type="entry name" value="UDP-Glycosyltransferase/glycogen phosphorylase"/>
    <property type="match status" value="1"/>
</dbReference>
<dbReference type="GO" id="GO:0016757">
    <property type="term" value="F:glycosyltransferase activity"/>
    <property type="evidence" value="ECO:0007669"/>
    <property type="project" value="TreeGrafter"/>
</dbReference>
<proteinExistence type="predicted"/>
<reference evidence="2 3" key="1">
    <citation type="submission" date="2024-04" db="EMBL/GenBank/DDBJ databases">
        <title>Novel genus in family Flammeovirgaceae.</title>
        <authorList>
            <person name="Nguyen T.H."/>
            <person name="Vuong T.Q."/>
            <person name="Le H."/>
            <person name="Kim S.-G."/>
        </authorList>
    </citation>
    <scope>NUCLEOTIDE SEQUENCE [LARGE SCALE GENOMIC DNA]</scope>
    <source>
        <strain evidence="2 3">JCM 23209</strain>
    </source>
</reference>
<protein>
    <recommendedName>
        <fullName evidence="4">Glycosyltransferase</fullName>
    </recommendedName>
</protein>
<dbReference type="RefSeq" id="WP_346823922.1">
    <property type="nucleotide sequence ID" value="NZ_JBDKWZ010000020.1"/>
</dbReference>
<organism evidence="2 3">
    <name type="scientific">Rapidithrix thailandica</name>
    <dbReference type="NCBI Taxonomy" id="413964"/>
    <lineage>
        <taxon>Bacteria</taxon>
        <taxon>Pseudomonadati</taxon>
        <taxon>Bacteroidota</taxon>
        <taxon>Cytophagia</taxon>
        <taxon>Cytophagales</taxon>
        <taxon>Flammeovirgaceae</taxon>
        <taxon>Rapidithrix</taxon>
    </lineage>
</organism>
<dbReference type="EMBL" id="JBDKWZ010000020">
    <property type="protein sequence ID" value="MEN7551140.1"/>
    <property type="molecule type" value="Genomic_DNA"/>
</dbReference>
<evidence type="ECO:0008006" key="4">
    <source>
        <dbReference type="Google" id="ProtNLM"/>
    </source>
</evidence>
<accession>A0AAW9S7H0</accession>
<dbReference type="Proteomes" id="UP001403385">
    <property type="component" value="Unassembled WGS sequence"/>
</dbReference>
<keyword evidence="3" id="KW-1185">Reference proteome</keyword>
<dbReference type="PANTHER" id="PTHR46401">
    <property type="entry name" value="GLYCOSYLTRANSFERASE WBBK-RELATED"/>
    <property type="match status" value="1"/>
</dbReference>
<name>A0AAW9S7H0_9BACT</name>